<sequence length="255" mass="29117">MQRFVEAVHEIPHVNHELLASIVQQNLLPGRFKESIAGKPPSSMEDLLMRSQKYIRIEESNASDPSQSVKRKGREEEKEPKKKEERKHLPPAGFTLYTPLNAPRGEILVVAEQQGLINQWPRKMKDNPKRLKSDKYCRFHWDRGHTMEECHHLKNEIEKLIQCGYLRQYINQGQGSQPQAPMPVQPPNDDNLPTAGVIAVISGGPVRGDSANARKALVRAARGNQWQTPAQVLNVDLERQEEISFSREDLNPMRN</sequence>
<name>A0AAW2YAT9_9LAMI</name>
<proteinExistence type="predicted"/>
<comment type="caution">
    <text evidence="2">The sequence shown here is derived from an EMBL/GenBank/DDBJ whole genome shotgun (WGS) entry which is preliminary data.</text>
</comment>
<evidence type="ECO:0000313" key="2">
    <source>
        <dbReference type="EMBL" id="KAL0462756.1"/>
    </source>
</evidence>
<dbReference type="AlphaFoldDB" id="A0AAW2YAT9"/>
<feature type="compositionally biased region" description="Basic and acidic residues" evidence="1">
    <location>
        <begin position="73"/>
        <end position="88"/>
    </location>
</feature>
<reference evidence="2" key="1">
    <citation type="submission" date="2020-06" db="EMBL/GenBank/DDBJ databases">
        <authorList>
            <person name="Li T."/>
            <person name="Hu X."/>
            <person name="Zhang T."/>
            <person name="Song X."/>
            <person name="Zhang H."/>
            <person name="Dai N."/>
            <person name="Sheng W."/>
            <person name="Hou X."/>
            <person name="Wei L."/>
        </authorList>
    </citation>
    <scope>NUCLEOTIDE SEQUENCE</scope>
    <source>
        <strain evidence="2">KEN1</strain>
        <tissue evidence="2">Leaf</tissue>
    </source>
</reference>
<protein>
    <recommendedName>
        <fullName evidence="3">Retrotransposon gag protein</fullName>
    </recommendedName>
</protein>
<feature type="region of interest" description="Disordered" evidence="1">
    <location>
        <begin position="56"/>
        <end position="94"/>
    </location>
</feature>
<evidence type="ECO:0000256" key="1">
    <source>
        <dbReference type="SAM" id="MobiDB-lite"/>
    </source>
</evidence>
<evidence type="ECO:0008006" key="3">
    <source>
        <dbReference type="Google" id="ProtNLM"/>
    </source>
</evidence>
<accession>A0AAW2YAT9</accession>
<reference evidence="2" key="2">
    <citation type="journal article" date="2024" name="Plant">
        <title>Genomic evolution and insights into agronomic trait innovations of Sesamum species.</title>
        <authorList>
            <person name="Miao H."/>
            <person name="Wang L."/>
            <person name="Qu L."/>
            <person name="Liu H."/>
            <person name="Sun Y."/>
            <person name="Le M."/>
            <person name="Wang Q."/>
            <person name="Wei S."/>
            <person name="Zheng Y."/>
            <person name="Lin W."/>
            <person name="Duan Y."/>
            <person name="Cao H."/>
            <person name="Xiong S."/>
            <person name="Wang X."/>
            <person name="Wei L."/>
            <person name="Li C."/>
            <person name="Ma Q."/>
            <person name="Ju M."/>
            <person name="Zhao R."/>
            <person name="Li G."/>
            <person name="Mu C."/>
            <person name="Tian Q."/>
            <person name="Mei H."/>
            <person name="Zhang T."/>
            <person name="Gao T."/>
            <person name="Zhang H."/>
        </authorList>
    </citation>
    <scope>NUCLEOTIDE SEQUENCE</scope>
    <source>
        <strain evidence="2">KEN1</strain>
    </source>
</reference>
<organism evidence="2">
    <name type="scientific">Sesamum latifolium</name>
    <dbReference type="NCBI Taxonomy" id="2727402"/>
    <lineage>
        <taxon>Eukaryota</taxon>
        <taxon>Viridiplantae</taxon>
        <taxon>Streptophyta</taxon>
        <taxon>Embryophyta</taxon>
        <taxon>Tracheophyta</taxon>
        <taxon>Spermatophyta</taxon>
        <taxon>Magnoliopsida</taxon>
        <taxon>eudicotyledons</taxon>
        <taxon>Gunneridae</taxon>
        <taxon>Pentapetalae</taxon>
        <taxon>asterids</taxon>
        <taxon>lamiids</taxon>
        <taxon>Lamiales</taxon>
        <taxon>Pedaliaceae</taxon>
        <taxon>Sesamum</taxon>
    </lineage>
</organism>
<gene>
    <name evidence="2" type="ORF">Slati_0163200</name>
</gene>
<dbReference type="EMBL" id="JACGWN010000001">
    <property type="protein sequence ID" value="KAL0462756.1"/>
    <property type="molecule type" value="Genomic_DNA"/>
</dbReference>